<evidence type="ECO:0000313" key="6">
    <source>
        <dbReference type="Proteomes" id="UP000033121"/>
    </source>
</evidence>
<evidence type="ECO:0000259" key="4">
    <source>
        <dbReference type="PROSITE" id="PS50949"/>
    </source>
</evidence>
<dbReference type="STRING" id="1220578.FPE01S_02_00150"/>
<dbReference type="Pfam" id="PF00392">
    <property type="entry name" value="GntR"/>
    <property type="match status" value="1"/>
</dbReference>
<dbReference type="Proteomes" id="UP000033121">
    <property type="component" value="Unassembled WGS sequence"/>
</dbReference>
<dbReference type="OrthoDB" id="742238at2"/>
<reference evidence="5 6" key="1">
    <citation type="submission" date="2015-04" db="EMBL/GenBank/DDBJ databases">
        <title>Whole genome shotgun sequence of Flavihumibacter petaseus NBRC 106054.</title>
        <authorList>
            <person name="Miyazawa S."/>
            <person name="Hosoyama A."/>
            <person name="Hashimoto M."/>
            <person name="Noguchi M."/>
            <person name="Tsuchikane K."/>
            <person name="Ohji S."/>
            <person name="Yamazoe A."/>
            <person name="Ichikawa N."/>
            <person name="Kimura A."/>
            <person name="Fujita N."/>
        </authorList>
    </citation>
    <scope>NUCLEOTIDE SEQUENCE [LARGE SCALE GENOMIC DNA]</scope>
    <source>
        <strain evidence="5 6">NBRC 106054</strain>
    </source>
</reference>
<dbReference type="PANTHER" id="PTHR38445:SF10">
    <property type="entry name" value="GNTR-FAMILY TRANSCRIPTIONAL REGULATOR"/>
    <property type="match status" value="1"/>
</dbReference>
<dbReference type="InterPro" id="IPR036388">
    <property type="entry name" value="WH-like_DNA-bd_sf"/>
</dbReference>
<proteinExistence type="predicted"/>
<evidence type="ECO:0000256" key="2">
    <source>
        <dbReference type="ARBA" id="ARBA00023125"/>
    </source>
</evidence>
<name>A0A0E9N0N2_9BACT</name>
<dbReference type="AlphaFoldDB" id="A0A0E9N0N2"/>
<sequence>MQTWLHIENDLKTPKYLQVVKAIMAALRKGKLKKGDPLLSINELSDELLVSRDTIQRAYQCLREKGVIISVRGKGFFIHRADAISPYRILLLFNKISNYKKQVYTAFLQTMGDRAHVDLQIHHSDARVFERQVNHNLNDFDYYVVMPHFYEEQEIAIDALKRIPPAKLVLLDKDIYGIREPYAAVIQDFRNNIYEALVSGSDLLQKYQQMVLVFPRLVPYPEEILAGFRLFCAQQNMPFEVIGDTGPDMALPEGTAFVVIEENDLVNLVKASGVQHKTIGKDIGILSYNETPLKEILLDGITVLSTDHAAMGEHAARLILENRREKIKNPFQLIRRKSL</sequence>
<dbReference type="PROSITE" id="PS50949">
    <property type="entry name" value="HTH_GNTR"/>
    <property type="match status" value="1"/>
</dbReference>
<dbReference type="RefSeq" id="WP_046368882.1">
    <property type="nucleotide sequence ID" value="NZ_BBWV01000002.1"/>
</dbReference>
<dbReference type="GO" id="GO:0003700">
    <property type="term" value="F:DNA-binding transcription factor activity"/>
    <property type="evidence" value="ECO:0007669"/>
    <property type="project" value="InterPro"/>
</dbReference>
<dbReference type="InterPro" id="IPR036390">
    <property type="entry name" value="WH_DNA-bd_sf"/>
</dbReference>
<evidence type="ECO:0000256" key="1">
    <source>
        <dbReference type="ARBA" id="ARBA00023015"/>
    </source>
</evidence>
<feature type="domain" description="HTH gntR-type" evidence="4">
    <location>
        <begin position="13"/>
        <end position="81"/>
    </location>
</feature>
<organism evidence="5 6">
    <name type="scientific">Flavihumibacter petaseus NBRC 106054</name>
    <dbReference type="NCBI Taxonomy" id="1220578"/>
    <lineage>
        <taxon>Bacteria</taxon>
        <taxon>Pseudomonadati</taxon>
        <taxon>Bacteroidota</taxon>
        <taxon>Chitinophagia</taxon>
        <taxon>Chitinophagales</taxon>
        <taxon>Chitinophagaceae</taxon>
        <taxon>Flavihumibacter</taxon>
    </lineage>
</organism>
<dbReference type="EMBL" id="BBWV01000002">
    <property type="protein sequence ID" value="GAO42910.1"/>
    <property type="molecule type" value="Genomic_DNA"/>
</dbReference>
<keyword evidence="3" id="KW-0804">Transcription</keyword>
<accession>A0A0E9N0N2</accession>
<gene>
    <name evidence="5" type="ORF">FPE01S_02_00150</name>
</gene>
<dbReference type="Gene3D" id="1.10.10.10">
    <property type="entry name" value="Winged helix-like DNA-binding domain superfamily/Winged helix DNA-binding domain"/>
    <property type="match status" value="1"/>
</dbReference>
<dbReference type="InterPro" id="IPR028082">
    <property type="entry name" value="Peripla_BP_I"/>
</dbReference>
<dbReference type="Gene3D" id="3.40.50.2300">
    <property type="match status" value="1"/>
</dbReference>
<protein>
    <submittedName>
        <fullName evidence="5">Putative GntR family transcriptional regulator</fullName>
    </submittedName>
</protein>
<dbReference type="InterPro" id="IPR046335">
    <property type="entry name" value="LacI/GalR-like_sensor"/>
</dbReference>
<keyword evidence="2" id="KW-0238">DNA-binding</keyword>
<keyword evidence="6" id="KW-1185">Reference proteome</keyword>
<dbReference type="SUPFAM" id="SSF46785">
    <property type="entry name" value="Winged helix' DNA-binding domain"/>
    <property type="match status" value="1"/>
</dbReference>
<dbReference type="SUPFAM" id="SSF53822">
    <property type="entry name" value="Periplasmic binding protein-like I"/>
    <property type="match status" value="1"/>
</dbReference>
<dbReference type="GO" id="GO:0003677">
    <property type="term" value="F:DNA binding"/>
    <property type="evidence" value="ECO:0007669"/>
    <property type="project" value="UniProtKB-KW"/>
</dbReference>
<evidence type="ECO:0000313" key="5">
    <source>
        <dbReference type="EMBL" id="GAO42910.1"/>
    </source>
</evidence>
<dbReference type="Pfam" id="PF13377">
    <property type="entry name" value="Peripla_BP_3"/>
    <property type="match status" value="1"/>
</dbReference>
<dbReference type="PANTHER" id="PTHR38445">
    <property type="entry name" value="HTH-TYPE TRANSCRIPTIONAL REPRESSOR YTRA"/>
    <property type="match status" value="1"/>
</dbReference>
<comment type="caution">
    <text evidence="5">The sequence shown here is derived from an EMBL/GenBank/DDBJ whole genome shotgun (WGS) entry which is preliminary data.</text>
</comment>
<evidence type="ECO:0000256" key="3">
    <source>
        <dbReference type="ARBA" id="ARBA00023163"/>
    </source>
</evidence>
<dbReference type="SMART" id="SM00345">
    <property type="entry name" value="HTH_GNTR"/>
    <property type="match status" value="1"/>
</dbReference>
<dbReference type="InterPro" id="IPR000524">
    <property type="entry name" value="Tscrpt_reg_HTH_GntR"/>
</dbReference>
<keyword evidence="1" id="KW-0805">Transcription regulation</keyword>
<dbReference type="CDD" id="cd07377">
    <property type="entry name" value="WHTH_GntR"/>
    <property type="match status" value="1"/>
</dbReference>